<keyword evidence="2" id="KW-1185">Reference proteome</keyword>
<evidence type="ECO:0000313" key="1">
    <source>
        <dbReference type="EMBL" id="WPB02146.1"/>
    </source>
</evidence>
<accession>A0ABZ0NRI4</accession>
<dbReference type="Proteomes" id="UP001302367">
    <property type="component" value="Chromosome 4"/>
</dbReference>
<proteinExistence type="predicted"/>
<organism evidence="1 2">
    <name type="scientific">Cercospora beticola</name>
    <name type="common">Sugarbeet leaf spot fungus</name>
    <dbReference type="NCBI Taxonomy" id="122368"/>
    <lineage>
        <taxon>Eukaryota</taxon>
        <taxon>Fungi</taxon>
        <taxon>Dikarya</taxon>
        <taxon>Ascomycota</taxon>
        <taxon>Pezizomycotina</taxon>
        <taxon>Dothideomycetes</taxon>
        <taxon>Dothideomycetidae</taxon>
        <taxon>Mycosphaerellales</taxon>
        <taxon>Mycosphaerellaceae</taxon>
        <taxon>Cercospora</taxon>
    </lineage>
</organism>
<protein>
    <submittedName>
        <fullName evidence="1">Uncharacterized protein</fullName>
    </submittedName>
</protein>
<sequence length="102" mass="10807">MRELFRGPYTPPTSCHVEGVKPVARSTGGCMEWGPSQGREGMDSCNNLSPGALKVGSEGIFEAEAVPKEKSLDTCAWPIAEVLWTAHHAAAASKRSQPVSPA</sequence>
<dbReference type="EMBL" id="CP134187">
    <property type="protein sequence ID" value="WPB02146.1"/>
    <property type="molecule type" value="Genomic_DNA"/>
</dbReference>
<name>A0ABZ0NRI4_CERBT</name>
<gene>
    <name evidence="1" type="ORF">RHO25_006780</name>
</gene>
<evidence type="ECO:0000313" key="2">
    <source>
        <dbReference type="Proteomes" id="UP001302367"/>
    </source>
</evidence>
<reference evidence="1 2" key="1">
    <citation type="submission" date="2023-09" db="EMBL/GenBank/DDBJ databases">
        <title>Complete-Gapless Cercospora beticola genome.</title>
        <authorList>
            <person name="Wyatt N.A."/>
            <person name="Spanner R.E."/>
            <person name="Bolton M.D."/>
        </authorList>
    </citation>
    <scope>NUCLEOTIDE SEQUENCE [LARGE SCALE GENOMIC DNA]</scope>
    <source>
        <strain evidence="1">Cb09-40</strain>
    </source>
</reference>
<dbReference type="GeneID" id="90644302"/>
<dbReference type="RefSeq" id="XP_065458915.1">
    <property type="nucleotide sequence ID" value="XM_065602843.1"/>
</dbReference>